<dbReference type="GO" id="GO:0016020">
    <property type="term" value="C:membrane"/>
    <property type="evidence" value="ECO:0007669"/>
    <property type="project" value="TreeGrafter"/>
</dbReference>
<dbReference type="EMBL" id="CAXIEN010000084">
    <property type="protein sequence ID" value="CAL1275468.1"/>
    <property type="molecule type" value="Genomic_DNA"/>
</dbReference>
<comment type="caution">
    <text evidence="2">The sequence shown here is derived from an EMBL/GenBank/DDBJ whole genome shotgun (WGS) entry which is preliminary data.</text>
</comment>
<dbReference type="PANTHER" id="PTHR10174:SF208">
    <property type="entry name" value="CRAL-TRIO DOMAIN-CONTAINING PROTEIN DDB_G0278031"/>
    <property type="match status" value="1"/>
</dbReference>
<dbReference type="InterPro" id="IPR036273">
    <property type="entry name" value="CRAL/TRIO_N_dom_sf"/>
</dbReference>
<dbReference type="PROSITE" id="PS50191">
    <property type="entry name" value="CRAL_TRIO"/>
    <property type="match status" value="1"/>
</dbReference>
<dbReference type="CDD" id="cd00170">
    <property type="entry name" value="SEC14"/>
    <property type="match status" value="1"/>
</dbReference>
<dbReference type="Gene3D" id="1.20.5.1200">
    <property type="entry name" value="Alpha-tocopherol transfer"/>
    <property type="match status" value="1"/>
</dbReference>
<dbReference type="PRINTS" id="PR00180">
    <property type="entry name" value="CRETINALDHBP"/>
</dbReference>
<organism evidence="2 3">
    <name type="scientific">Larinioides sclopetarius</name>
    <dbReference type="NCBI Taxonomy" id="280406"/>
    <lineage>
        <taxon>Eukaryota</taxon>
        <taxon>Metazoa</taxon>
        <taxon>Ecdysozoa</taxon>
        <taxon>Arthropoda</taxon>
        <taxon>Chelicerata</taxon>
        <taxon>Arachnida</taxon>
        <taxon>Araneae</taxon>
        <taxon>Araneomorphae</taxon>
        <taxon>Entelegynae</taxon>
        <taxon>Araneoidea</taxon>
        <taxon>Araneidae</taxon>
        <taxon>Larinioides</taxon>
    </lineage>
</organism>
<keyword evidence="3" id="KW-1185">Reference proteome</keyword>
<dbReference type="InterPro" id="IPR001251">
    <property type="entry name" value="CRAL-TRIO_dom"/>
</dbReference>
<gene>
    <name evidence="2" type="ORF">LARSCL_LOCUS8085</name>
</gene>
<dbReference type="PANTHER" id="PTHR10174">
    <property type="entry name" value="ALPHA-TOCOPHEROL TRANSFER PROTEIN-RELATED"/>
    <property type="match status" value="1"/>
</dbReference>
<sequence length="293" mass="34692">MTSPISNGTLQDEKSLPFQMDHLPEFFRKKSEMELNETPENKKERLQELKTMMAGNQATSGFNLEEDTLVQYLRHSKYDVQRAFKHIQNYVALRGKHSDLFKSIPDDYFLSKSSINFVLPLPERSSDGCTIVLTRTGKWDPGEMTYEDLVRYSMMTFCQMMRDPMTQINGFKVIHDFKDTTWWHYRYCTPSNLHFLFYATIDCIPARYKEIHFINESFVLRTIWTIIKRFLSAKIRSRVFFHHKVEELLDYFPRSVLPVEYGGDLQDASMKDWVRNANRDHQANTINGQPNFY</sequence>
<dbReference type="SUPFAM" id="SSF46938">
    <property type="entry name" value="CRAL/TRIO N-terminal domain"/>
    <property type="match status" value="1"/>
</dbReference>
<reference evidence="2 3" key="1">
    <citation type="submission" date="2024-04" db="EMBL/GenBank/DDBJ databases">
        <authorList>
            <person name="Rising A."/>
            <person name="Reimegard J."/>
            <person name="Sonavane S."/>
            <person name="Akerstrom W."/>
            <person name="Nylinder S."/>
            <person name="Hedman E."/>
            <person name="Kallberg Y."/>
        </authorList>
    </citation>
    <scope>NUCLEOTIDE SEQUENCE [LARGE SCALE GENOMIC DNA]</scope>
</reference>
<dbReference type="SMART" id="SM00516">
    <property type="entry name" value="SEC14"/>
    <property type="match status" value="1"/>
</dbReference>
<protein>
    <recommendedName>
        <fullName evidence="1">CRAL-TRIO domain-containing protein</fullName>
    </recommendedName>
</protein>
<dbReference type="AlphaFoldDB" id="A0AAV1ZUG8"/>
<accession>A0AAV1ZUG8</accession>
<dbReference type="Gene3D" id="3.40.525.10">
    <property type="entry name" value="CRAL-TRIO lipid binding domain"/>
    <property type="match status" value="1"/>
</dbReference>
<feature type="domain" description="CRAL-TRIO" evidence="1">
    <location>
        <begin position="105"/>
        <end position="269"/>
    </location>
</feature>
<evidence type="ECO:0000259" key="1">
    <source>
        <dbReference type="PROSITE" id="PS50191"/>
    </source>
</evidence>
<dbReference type="GO" id="GO:1902936">
    <property type="term" value="F:phosphatidylinositol bisphosphate binding"/>
    <property type="evidence" value="ECO:0007669"/>
    <property type="project" value="TreeGrafter"/>
</dbReference>
<dbReference type="SUPFAM" id="SSF52087">
    <property type="entry name" value="CRAL/TRIO domain"/>
    <property type="match status" value="1"/>
</dbReference>
<evidence type="ECO:0000313" key="2">
    <source>
        <dbReference type="EMBL" id="CAL1275468.1"/>
    </source>
</evidence>
<dbReference type="Proteomes" id="UP001497382">
    <property type="component" value="Unassembled WGS sequence"/>
</dbReference>
<name>A0AAV1ZUG8_9ARAC</name>
<proteinExistence type="predicted"/>
<dbReference type="Pfam" id="PF00650">
    <property type="entry name" value="CRAL_TRIO"/>
    <property type="match status" value="1"/>
</dbReference>
<dbReference type="Gene3D" id="1.10.8.20">
    <property type="entry name" value="N-terminal domain of phosphatidylinositol transfer protein sec14p"/>
    <property type="match status" value="1"/>
</dbReference>
<dbReference type="InterPro" id="IPR036865">
    <property type="entry name" value="CRAL-TRIO_dom_sf"/>
</dbReference>
<evidence type="ECO:0000313" key="3">
    <source>
        <dbReference type="Proteomes" id="UP001497382"/>
    </source>
</evidence>